<comment type="caution">
    <text evidence="8">The sequence shown here is derived from an EMBL/GenBank/DDBJ whole genome shotgun (WGS) entry which is preliminary data.</text>
</comment>
<keyword evidence="4" id="KW-0249">Electron transport</keyword>
<evidence type="ECO:0000256" key="2">
    <source>
        <dbReference type="ARBA" id="ARBA00022617"/>
    </source>
</evidence>
<dbReference type="PROSITE" id="PS51007">
    <property type="entry name" value="CYTC"/>
    <property type="match status" value="1"/>
</dbReference>
<feature type="domain" description="Cytochrome c" evidence="7">
    <location>
        <begin position="44"/>
        <end position="119"/>
    </location>
</feature>
<dbReference type="PRINTS" id="PR00605">
    <property type="entry name" value="CYTCHROMECIC"/>
</dbReference>
<dbReference type="Proteomes" id="UP001141950">
    <property type="component" value="Unassembled WGS sequence"/>
</dbReference>
<dbReference type="InterPro" id="IPR051811">
    <property type="entry name" value="Cytochrome_c550/c551-like"/>
</dbReference>
<dbReference type="GO" id="GO:0020037">
    <property type="term" value="F:heme binding"/>
    <property type="evidence" value="ECO:0007669"/>
    <property type="project" value="InterPro"/>
</dbReference>
<dbReference type="InterPro" id="IPR008168">
    <property type="entry name" value="Cyt_C_IC"/>
</dbReference>
<accession>A0A9X2S777</accession>
<dbReference type="Gene3D" id="1.10.760.10">
    <property type="entry name" value="Cytochrome c-like domain"/>
    <property type="match status" value="1"/>
</dbReference>
<evidence type="ECO:0000256" key="3">
    <source>
        <dbReference type="ARBA" id="ARBA00022723"/>
    </source>
</evidence>
<keyword evidence="5 6" id="KW-0408">Iron</keyword>
<proteinExistence type="predicted"/>
<evidence type="ECO:0000256" key="5">
    <source>
        <dbReference type="ARBA" id="ARBA00023004"/>
    </source>
</evidence>
<evidence type="ECO:0000259" key="7">
    <source>
        <dbReference type="PROSITE" id="PS51007"/>
    </source>
</evidence>
<dbReference type="SUPFAM" id="SSF46626">
    <property type="entry name" value="Cytochrome c"/>
    <property type="match status" value="1"/>
</dbReference>
<dbReference type="InterPro" id="IPR009056">
    <property type="entry name" value="Cyt_c-like_dom"/>
</dbReference>
<evidence type="ECO:0000313" key="9">
    <source>
        <dbReference type="Proteomes" id="UP001141950"/>
    </source>
</evidence>
<keyword evidence="9" id="KW-1185">Reference proteome</keyword>
<dbReference type="Pfam" id="PF13442">
    <property type="entry name" value="Cytochrome_CBB3"/>
    <property type="match status" value="1"/>
</dbReference>
<evidence type="ECO:0000256" key="1">
    <source>
        <dbReference type="ARBA" id="ARBA00022448"/>
    </source>
</evidence>
<dbReference type="GO" id="GO:0005506">
    <property type="term" value="F:iron ion binding"/>
    <property type="evidence" value="ECO:0007669"/>
    <property type="project" value="InterPro"/>
</dbReference>
<gene>
    <name evidence="8" type="ORF">NQZ67_02595</name>
</gene>
<name>A0A9X2S777_9BACL</name>
<keyword evidence="1" id="KW-0813">Transport</keyword>
<keyword evidence="2 6" id="KW-0349">Heme</keyword>
<dbReference type="RefSeq" id="WP_257442476.1">
    <property type="nucleotide sequence ID" value="NZ_JANIPJ010000002.1"/>
</dbReference>
<dbReference type="EMBL" id="JANIPJ010000002">
    <property type="protein sequence ID" value="MCR2802760.1"/>
    <property type="molecule type" value="Genomic_DNA"/>
</dbReference>
<evidence type="ECO:0000313" key="8">
    <source>
        <dbReference type="EMBL" id="MCR2802760.1"/>
    </source>
</evidence>
<reference evidence="8" key="1">
    <citation type="submission" date="2022-08" db="EMBL/GenBank/DDBJ databases">
        <title>The genomic sequence of strain Paenibacillus sp. SCIV0701.</title>
        <authorList>
            <person name="Zhao H."/>
        </authorList>
    </citation>
    <scope>NUCLEOTIDE SEQUENCE</scope>
    <source>
        <strain evidence="8">SCIV0701</strain>
    </source>
</reference>
<dbReference type="PANTHER" id="PTHR37823">
    <property type="entry name" value="CYTOCHROME C-553-LIKE"/>
    <property type="match status" value="1"/>
</dbReference>
<dbReference type="GO" id="GO:0009055">
    <property type="term" value="F:electron transfer activity"/>
    <property type="evidence" value="ECO:0007669"/>
    <property type="project" value="InterPro"/>
</dbReference>
<organism evidence="8 9">
    <name type="scientific">Paenibacillus soyae</name>
    <dbReference type="NCBI Taxonomy" id="2969249"/>
    <lineage>
        <taxon>Bacteria</taxon>
        <taxon>Bacillati</taxon>
        <taxon>Bacillota</taxon>
        <taxon>Bacilli</taxon>
        <taxon>Bacillales</taxon>
        <taxon>Paenibacillaceae</taxon>
        <taxon>Paenibacillus</taxon>
    </lineage>
</organism>
<protein>
    <submittedName>
        <fullName evidence="8">Cytochrome c</fullName>
    </submittedName>
</protein>
<evidence type="ECO:0000256" key="6">
    <source>
        <dbReference type="PROSITE-ProRule" id="PRU00433"/>
    </source>
</evidence>
<dbReference type="AlphaFoldDB" id="A0A9X2S777"/>
<sequence>MKWIMAAGVGLAGLLAAWLLLFQLPEKEAAAPEQPSASVPEVEVDAASMETIYKSNCMGCHGSDYQGAMGPALSQVGSALDRERLYAKIAKGGGGMPAFEGRLSEDEIVGLANWLEDFK</sequence>
<dbReference type="PANTHER" id="PTHR37823:SF4">
    <property type="entry name" value="MENAQUINOL-CYTOCHROME C REDUCTASE CYTOCHROME B_C SUBUNIT"/>
    <property type="match status" value="1"/>
</dbReference>
<dbReference type="InterPro" id="IPR036909">
    <property type="entry name" value="Cyt_c-like_dom_sf"/>
</dbReference>
<keyword evidence="3 6" id="KW-0479">Metal-binding</keyword>
<evidence type="ECO:0000256" key="4">
    <source>
        <dbReference type="ARBA" id="ARBA00022982"/>
    </source>
</evidence>